<gene>
    <name evidence="1" type="ORF">MSEDJ_52600</name>
</gene>
<proteinExistence type="predicted"/>
<dbReference type="AlphaFoldDB" id="A0A7I7QXU1"/>
<sequence length="291" mass="32553">MGEPVIGTEVVASGRMTRHRLRSDYVALHPDVYLPRGVRPTAVIRARAAWLWSGRQGVLAGRSASAMHGTKWVDDAAPAQLLHPNRRPPRGIDTWSDRHRPDEVVTIGGIPVTSPARTALDLACRLPVDAAVAAIDALANATRLDLAEVHELARRYAGRRAIVRARETLDLVDAGSESPQETRLRLLYVRAGFPRPETQIPVRDEWGQLVAVLDMGWRDVLVAADYEGEHHRLTARRFNRDIRRHESVTALGWDDVRITMDDTDATIIERTRRAFERHGVPTPWLSLRLAA</sequence>
<reference evidence="1 2" key="1">
    <citation type="journal article" date="2019" name="Emerg. Microbes Infect.">
        <title>Comprehensive subspecies identification of 175 nontuberculous mycobacteria species based on 7547 genomic profiles.</title>
        <authorList>
            <person name="Matsumoto Y."/>
            <person name="Kinjo T."/>
            <person name="Motooka D."/>
            <person name="Nabeya D."/>
            <person name="Jung N."/>
            <person name="Uechi K."/>
            <person name="Horii T."/>
            <person name="Iida T."/>
            <person name="Fujita J."/>
            <person name="Nakamura S."/>
        </authorList>
    </citation>
    <scope>NUCLEOTIDE SEQUENCE [LARGE SCALE GENOMIC DNA]</scope>
    <source>
        <strain evidence="1 2">JCM 17899</strain>
    </source>
</reference>
<dbReference type="RefSeq" id="WP_163800697.1">
    <property type="nucleotide sequence ID" value="NZ_AP022588.1"/>
</dbReference>
<organism evidence="1 2">
    <name type="scientific">Mycolicibacterium sediminis</name>
    <dbReference type="NCBI Taxonomy" id="1286180"/>
    <lineage>
        <taxon>Bacteria</taxon>
        <taxon>Bacillati</taxon>
        <taxon>Actinomycetota</taxon>
        <taxon>Actinomycetes</taxon>
        <taxon>Mycobacteriales</taxon>
        <taxon>Mycobacteriaceae</taxon>
        <taxon>Mycolicibacterium</taxon>
    </lineage>
</organism>
<name>A0A7I7QXU1_9MYCO</name>
<dbReference type="KEGG" id="msei:MSEDJ_52600"/>
<evidence type="ECO:0000313" key="1">
    <source>
        <dbReference type="EMBL" id="BBY31164.1"/>
    </source>
</evidence>
<protein>
    <recommendedName>
        <fullName evidence="3">AbiEi antitoxin C-terminal domain-containing protein</fullName>
    </recommendedName>
</protein>
<dbReference type="EMBL" id="AP022588">
    <property type="protein sequence ID" value="BBY31164.1"/>
    <property type="molecule type" value="Genomic_DNA"/>
</dbReference>
<evidence type="ECO:0008006" key="3">
    <source>
        <dbReference type="Google" id="ProtNLM"/>
    </source>
</evidence>
<keyword evidence="2" id="KW-1185">Reference proteome</keyword>
<accession>A0A7I7QXU1</accession>
<evidence type="ECO:0000313" key="2">
    <source>
        <dbReference type="Proteomes" id="UP000467193"/>
    </source>
</evidence>
<dbReference type="Proteomes" id="UP000467193">
    <property type="component" value="Chromosome"/>
</dbReference>